<dbReference type="EMBL" id="FUXU01000005">
    <property type="protein sequence ID" value="SKA47381.1"/>
    <property type="molecule type" value="Genomic_DNA"/>
</dbReference>
<evidence type="ECO:0000313" key="1">
    <source>
        <dbReference type="EMBL" id="SKA47381.1"/>
    </source>
</evidence>
<reference evidence="2" key="1">
    <citation type="submission" date="2017-02" db="EMBL/GenBank/DDBJ databases">
        <authorList>
            <person name="Varghese N."/>
            <person name="Submissions S."/>
        </authorList>
    </citation>
    <scope>NUCLEOTIDE SEQUENCE [LARGE SCALE GENOMIC DNA]</scope>
    <source>
        <strain evidence="2">DSM 22720</strain>
    </source>
</reference>
<dbReference type="Proteomes" id="UP000190162">
    <property type="component" value="Unassembled WGS sequence"/>
</dbReference>
<organism evidence="1 2">
    <name type="scientific">Enterovibrio nigricans DSM 22720</name>
    <dbReference type="NCBI Taxonomy" id="1121868"/>
    <lineage>
        <taxon>Bacteria</taxon>
        <taxon>Pseudomonadati</taxon>
        <taxon>Pseudomonadota</taxon>
        <taxon>Gammaproteobacteria</taxon>
        <taxon>Vibrionales</taxon>
        <taxon>Vibrionaceae</taxon>
        <taxon>Enterovibrio</taxon>
    </lineage>
</organism>
<dbReference type="AlphaFoldDB" id="A0A1T4U4C3"/>
<proteinExistence type="predicted"/>
<accession>A0A1T4U4C3</accession>
<keyword evidence="2" id="KW-1185">Reference proteome</keyword>
<gene>
    <name evidence="1" type="ORF">SAMN02745132_00719</name>
</gene>
<protein>
    <submittedName>
        <fullName evidence="1">Uncharacterized protein</fullName>
    </submittedName>
</protein>
<evidence type="ECO:0000313" key="2">
    <source>
        <dbReference type="Proteomes" id="UP000190162"/>
    </source>
</evidence>
<name>A0A1T4U4C3_9GAMM</name>
<sequence>MRGFFVCIEHPRNVNVLFEKTKSALEWGILGQPEKWQRILDEKIYLHLVYSAFCHVYDRDESDCEWLKPLTISTIWVVC</sequence>